<evidence type="ECO:0000313" key="1">
    <source>
        <dbReference type="EMBL" id="MBS2545681.1"/>
    </source>
</evidence>
<dbReference type="RefSeq" id="WP_212007344.1">
    <property type="nucleotide sequence ID" value="NZ_JAAFYZ010000005.1"/>
</dbReference>
<comment type="caution">
    <text evidence="1">The sequence shown here is derived from an EMBL/GenBank/DDBJ whole genome shotgun (WGS) entry which is preliminary data.</text>
</comment>
<keyword evidence="2" id="KW-1185">Reference proteome</keyword>
<accession>A0ABS5KJW4</accession>
<protein>
    <submittedName>
        <fullName evidence="1">Uncharacterized protein</fullName>
    </submittedName>
</protein>
<sequence>MAVERMNREDFYARLAALDQDGLKKALWNLYWRGAATLRERIEEEINPAPKTSRAKARGEVRSPVAVLGAVERFVRMVESGSYMAGMAGDRSVSRTERSKWRLTFGALAAEARTCLAAPDPRPAEEALELLIGLARAMKDSEYVHSDDPVAAARFVVSDAAAELWASMLRRGGITELITRAMPQLVRWESQYGWTRRGYGATAERERPLARVVAELLPDPDAWIACADAYLAELDRFADPAPSPRWGSPGYLSVSHGGFDHAAFVREQRGNDLAAWHELLLERLPDYDAADRLARIAEHPALASTRSKIVILKTRLALADGNVEQAHTLISAGLEKLPGHQGFYNLAVEIGAELPEAARRVFAERGFAAP</sequence>
<gene>
    <name evidence="1" type="ORF">KGQ19_02245</name>
</gene>
<dbReference type="Proteomes" id="UP000730482">
    <property type="component" value="Unassembled WGS sequence"/>
</dbReference>
<organism evidence="1 2">
    <name type="scientific">Catenulispora pinistramenti</name>
    <dbReference type="NCBI Taxonomy" id="2705254"/>
    <lineage>
        <taxon>Bacteria</taxon>
        <taxon>Bacillati</taxon>
        <taxon>Actinomycetota</taxon>
        <taxon>Actinomycetes</taxon>
        <taxon>Catenulisporales</taxon>
        <taxon>Catenulisporaceae</taxon>
        <taxon>Catenulispora</taxon>
    </lineage>
</organism>
<name>A0ABS5KJW4_9ACTN</name>
<evidence type="ECO:0000313" key="2">
    <source>
        <dbReference type="Proteomes" id="UP000730482"/>
    </source>
</evidence>
<dbReference type="EMBL" id="JAAFYZ010000005">
    <property type="protein sequence ID" value="MBS2545681.1"/>
    <property type="molecule type" value="Genomic_DNA"/>
</dbReference>
<reference evidence="1 2" key="1">
    <citation type="submission" date="2020-02" db="EMBL/GenBank/DDBJ databases">
        <title>Acidophilic actinobacteria isolated from forest soil.</title>
        <authorList>
            <person name="Golinska P."/>
        </authorList>
    </citation>
    <scope>NUCLEOTIDE SEQUENCE [LARGE SCALE GENOMIC DNA]</scope>
    <source>
        <strain evidence="1 2">NL8</strain>
    </source>
</reference>
<proteinExistence type="predicted"/>